<evidence type="ECO:0000259" key="1">
    <source>
        <dbReference type="SMART" id="SM01222"/>
    </source>
</evidence>
<organism evidence="2 4">
    <name type="scientific">Medicago truncatula</name>
    <name type="common">Barrel medic</name>
    <name type="synonym">Medicago tribuloides</name>
    <dbReference type="NCBI Taxonomy" id="3880"/>
    <lineage>
        <taxon>Eukaryota</taxon>
        <taxon>Viridiplantae</taxon>
        <taxon>Streptophyta</taxon>
        <taxon>Embryophyta</taxon>
        <taxon>Tracheophyta</taxon>
        <taxon>Spermatophyta</taxon>
        <taxon>Magnoliopsida</taxon>
        <taxon>eudicotyledons</taxon>
        <taxon>Gunneridae</taxon>
        <taxon>Pentapetalae</taxon>
        <taxon>rosids</taxon>
        <taxon>fabids</taxon>
        <taxon>Fabales</taxon>
        <taxon>Fabaceae</taxon>
        <taxon>Papilionoideae</taxon>
        <taxon>50 kb inversion clade</taxon>
        <taxon>NPAAA clade</taxon>
        <taxon>Hologalegina</taxon>
        <taxon>IRL clade</taxon>
        <taxon>Trifolieae</taxon>
        <taxon>Medicago</taxon>
    </lineage>
</organism>
<dbReference type="GO" id="GO:0016740">
    <property type="term" value="F:transferase activity"/>
    <property type="evidence" value="ECO:0007669"/>
    <property type="project" value="InterPro"/>
</dbReference>
<dbReference type="EMBL" id="CM001218">
    <property type="protein sequence ID" value="KEH39072.1"/>
    <property type="molecule type" value="Genomic_DNA"/>
</dbReference>
<feature type="domain" description="Formiminotransferase N-terminal subdomain" evidence="1">
    <location>
        <begin position="6"/>
        <end position="198"/>
    </location>
</feature>
<reference evidence="2 4" key="2">
    <citation type="journal article" date="2014" name="BMC Genomics">
        <title>An improved genome release (version Mt4.0) for the model legume Medicago truncatula.</title>
        <authorList>
            <person name="Tang H."/>
            <person name="Krishnakumar V."/>
            <person name="Bidwell S."/>
            <person name="Rosen B."/>
            <person name="Chan A."/>
            <person name="Zhou S."/>
            <person name="Gentzbittel L."/>
            <person name="Childs K.L."/>
            <person name="Yandell M."/>
            <person name="Gundlach H."/>
            <person name="Mayer K.F."/>
            <person name="Schwartz D.C."/>
            <person name="Town C.D."/>
        </authorList>
    </citation>
    <scope>GENOME REANNOTATION</scope>
    <source>
        <strain evidence="2">A17</strain>
        <strain evidence="3 4">cv. Jemalong A17</strain>
    </source>
</reference>
<dbReference type="PANTHER" id="PTHR12234:SF5">
    <property type="entry name" value="PUTATIVE, EXPRESSED-RELATED"/>
    <property type="match status" value="1"/>
</dbReference>
<dbReference type="InterPro" id="IPR051623">
    <property type="entry name" value="FTCD"/>
</dbReference>
<dbReference type="AlphaFoldDB" id="A0A072VB96"/>
<gene>
    <name evidence="2" type="ordered locus">MTR_2g090070</name>
</gene>
<sequence length="272" mass="30396">MVDQSMLLCCKFFVSEGRNIATLDAVERAVRMNPEIVIVHKFHDRAYNRARYSLVSYVLHDCTGNAIYNPLQQIVLAMAEAAFNAINLELHDGAHPRLGAIDDIVFHPLACASMDDAAWLAKAVAADFGNQFNVPVFLYAAAHPTGKQLDTIRRELGYYRPNFMGNQWAGWTMPDILPQTPDEGPINVSRTRVISMPDTNLVDRCICSKKDSKEACMLLEPNQIGADRVQNLVEMLAAQEGLDVEKGYFTDLSPEMIVEQYMNLISNKKSSP</sequence>
<dbReference type="InterPro" id="IPR012886">
    <property type="entry name" value="Formiminotransferase_N"/>
</dbReference>
<evidence type="ECO:0000313" key="4">
    <source>
        <dbReference type="Proteomes" id="UP000002051"/>
    </source>
</evidence>
<name>A0A072VB96_MEDTR</name>
<evidence type="ECO:0000313" key="2">
    <source>
        <dbReference type="EMBL" id="KEH39072.1"/>
    </source>
</evidence>
<dbReference type="Proteomes" id="UP000002051">
    <property type="component" value="Chromosome 2"/>
</dbReference>
<dbReference type="InterPro" id="IPR037064">
    <property type="entry name" value="Formiminotransferase_N_sf"/>
</dbReference>
<protein>
    <submittedName>
        <fullName evidence="2">Formiminotransferase-cyclodeaminase-like protein</fullName>
    </submittedName>
</protein>
<dbReference type="InterPro" id="IPR022384">
    <property type="entry name" value="FormiminoTrfase_cat_dom_sf"/>
</dbReference>
<dbReference type="EnsemblPlants" id="KEH39072">
    <property type="protein sequence ID" value="KEH39072"/>
    <property type="gene ID" value="MTR_2g090070"/>
</dbReference>
<dbReference type="HOGENOM" id="CLU_052578_0_0_1"/>
<dbReference type="Gene3D" id="3.30.990.10">
    <property type="entry name" value="Formiminotransferase, N-terminal subdomain"/>
    <property type="match status" value="1"/>
</dbReference>
<reference evidence="3" key="3">
    <citation type="submission" date="2015-04" db="UniProtKB">
        <authorList>
            <consortium name="EnsemblPlants"/>
        </authorList>
    </citation>
    <scope>IDENTIFICATION</scope>
    <source>
        <strain evidence="3">cv. Jemalong A17</strain>
    </source>
</reference>
<accession>A0A072VB96</accession>
<evidence type="ECO:0000313" key="3">
    <source>
        <dbReference type="EnsemblPlants" id="KEH39072"/>
    </source>
</evidence>
<dbReference type="PANTHER" id="PTHR12234">
    <property type="entry name" value="FORMIMINOTRANSFERASE-CYCLODEAMINASE"/>
    <property type="match status" value="1"/>
</dbReference>
<dbReference type="GO" id="GO:0005542">
    <property type="term" value="F:folic acid binding"/>
    <property type="evidence" value="ECO:0007669"/>
    <property type="project" value="InterPro"/>
</dbReference>
<dbReference type="SMART" id="SM01222">
    <property type="entry name" value="FTCD_N"/>
    <property type="match status" value="1"/>
</dbReference>
<keyword evidence="4" id="KW-1185">Reference proteome</keyword>
<dbReference type="SUPFAM" id="SSF55116">
    <property type="entry name" value="Formiminotransferase domain of formiminotransferase-cyclodeaminase"/>
    <property type="match status" value="1"/>
</dbReference>
<proteinExistence type="predicted"/>
<dbReference type="STRING" id="3880.A0A072VB96"/>
<dbReference type="Pfam" id="PF07837">
    <property type="entry name" value="FTCD_N"/>
    <property type="match status" value="1"/>
</dbReference>
<reference evidence="2 4" key="1">
    <citation type="journal article" date="2011" name="Nature">
        <title>The Medicago genome provides insight into the evolution of rhizobial symbioses.</title>
        <authorList>
            <person name="Young N.D."/>
            <person name="Debelle F."/>
            <person name="Oldroyd G.E."/>
            <person name="Geurts R."/>
            <person name="Cannon S.B."/>
            <person name="Udvardi M.K."/>
            <person name="Benedito V.A."/>
            <person name="Mayer K.F."/>
            <person name="Gouzy J."/>
            <person name="Schoof H."/>
            <person name="Van de Peer Y."/>
            <person name="Proost S."/>
            <person name="Cook D.R."/>
            <person name="Meyers B.C."/>
            <person name="Spannagl M."/>
            <person name="Cheung F."/>
            <person name="De Mita S."/>
            <person name="Krishnakumar V."/>
            <person name="Gundlach H."/>
            <person name="Zhou S."/>
            <person name="Mudge J."/>
            <person name="Bharti A.K."/>
            <person name="Murray J.D."/>
            <person name="Naoumkina M.A."/>
            <person name="Rosen B."/>
            <person name="Silverstein K.A."/>
            <person name="Tang H."/>
            <person name="Rombauts S."/>
            <person name="Zhao P.X."/>
            <person name="Zhou P."/>
            <person name="Barbe V."/>
            <person name="Bardou P."/>
            <person name="Bechner M."/>
            <person name="Bellec A."/>
            <person name="Berger A."/>
            <person name="Berges H."/>
            <person name="Bidwell S."/>
            <person name="Bisseling T."/>
            <person name="Choisne N."/>
            <person name="Couloux A."/>
            <person name="Denny R."/>
            <person name="Deshpande S."/>
            <person name="Dai X."/>
            <person name="Doyle J.J."/>
            <person name="Dudez A.M."/>
            <person name="Farmer A.D."/>
            <person name="Fouteau S."/>
            <person name="Franken C."/>
            <person name="Gibelin C."/>
            <person name="Gish J."/>
            <person name="Goldstein S."/>
            <person name="Gonzalez A.J."/>
            <person name="Green P.J."/>
            <person name="Hallab A."/>
            <person name="Hartog M."/>
            <person name="Hua A."/>
            <person name="Humphray S.J."/>
            <person name="Jeong D.H."/>
            <person name="Jing Y."/>
            <person name="Jocker A."/>
            <person name="Kenton S.M."/>
            <person name="Kim D.J."/>
            <person name="Klee K."/>
            <person name="Lai H."/>
            <person name="Lang C."/>
            <person name="Lin S."/>
            <person name="Macmil S.L."/>
            <person name="Magdelenat G."/>
            <person name="Matthews L."/>
            <person name="McCorrison J."/>
            <person name="Monaghan E.L."/>
            <person name="Mun J.H."/>
            <person name="Najar F.Z."/>
            <person name="Nicholson C."/>
            <person name="Noirot C."/>
            <person name="O'Bleness M."/>
            <person name="Paule C.R."/>
            <person name="Poulain J."/>
            <person name="Prion F."/>
            <person name="Qin B."/>
            <person name="Qu C."/>
            <person name="Retzel E.F."/>
            <person name="Riddle C."/>
            <person name="Sallet E."/>
            <person name="Samain S."/>
            <person name="Samson N."/>
            <person name="Sanders I."/>
            <person name="Saurat O."/>
            <person name="Scarpelli C."/>
            <person name="Schiex T."/>
            <person name="Segurens B."/>
            <person name="Severin A.J."/>
            <person name="Sherrier D.J."/>
            <person name="Shi R."/>
            <person name="Sims S."/>
            <person name="Singer S.R."/>
            <person name="Sinharoy S."/>
            <person name="Sterck L."/>
            <person name="Viollet A."/>
            <person name="Wang B.B."/>
            <person name="Wang K."/>
            <person name="Wang M."/>
            <person name="Wang X."/>
            <person name="Warfsmann J."/>
            <person name="Weissenbach J."/>
            <person name="White D.D."/>
            <person name="White J.D."/>
            <person name="Wiley G.B."/>
            <person name="Wincker P."/>
            <person name="Xing Y."/>
            <person name="Yang L."/>
            <person name="Yao Z."/>
            <person name="Ying F."/>
            <person name="Zhai J."/>
            <person name="Zhou L."/>
            <person name="Zuber A."/>
            <person name="Denarie J."/>
            <person name="Dixon R.A."/>
            <person name="May G.D."/>
            <person name="Schwartz D.C."/>
            <person name="Rogers J."/>
            <person name="Quetier F."/>
            <person name="Town C.D."/>
            <person name="Roe B.A."/>
        </authorList>
    </citation>
    <scope>NUCLEOTIDE SEQUENCE [LARGE SCALE GENOMIC DNA]</scope>
    <source>
        <strain evidence="2">A17</strain>
        <strain evidence="3 4">cv. Jemalong A17</strain>
    </source>
</reference>